<reference evidence="3 4" key="1">
    <citation type="submission" date="2022-12" db="EMBL/GenBank/DDBJ databases">
        <title>Polyphasic characterization of Geotalea uranireducens NIT-SL11 newly isolated from a complex of sewage sludge and microbially reduced graphene oxide.</title>
        <authorList>
            <person name="Xie L."/>
            <person name="Yoshida N."/>
            <person name="Meng L."/>
        </authorList>
    </citation>
    <scope>NUCLEOTIDE SEQUENCE [LARGE SCALE GENOMIC DNA]</scope>
    <source>
        <strain evidence="3 4">NIT-SL11</strain>
    </source>
</reference>
<dbReference type="InterPro" id="IPR051548">
    <property type="entry name" value="Grx-like_ET"/>
</dbReference>
<proteinExistence type="predicted"/>
<feature type="domain" description="Glutaredoxin" evidence="1">
    <location>
        <begin position="86"/>
        <end position="143"/>
    </location>
</feature>
<accession>A0ABM8EHV6</accession>
<organism evidence="3 4">
    <name type="scientific">Geotalea uraniireducens</name>
    <dbReference type="NCBI Taxonomy" id="351604"/>
    <lineage>
        <taxon>Bacteria</taxon>
        <taxon>Pseudomonadati</taxon>
        <taxon>Thermodesulfobacteriota</taxon>
        <taxon>Desulfuromonadia</taxon>
        <taxon>Geobacterales</taxon>
        <taxon>Geobacteraceae</taxon>
        <taxon>Geotalea</taxon>
    </lineage>
</organism>
<evidence type="ECO:0000313" key="3">
    <source>
        <dbReference type="EMBL" id="BDV42021.1"/>
    </source>
</evidence>
<dbReference type="CDD" id="cd02976">
    <property type="entry name" value="NrdH"/>
    <property type="match status" value="1"/>
</dbReference>
<dbReference type="PROSITE" id="PS51354">
    <property type="entry name" value="GLUTAREDOXIN_2"/>
    <property type="match status" value="1"/>
</dbReference>
<dbReference type="Pfam" id="PF13511">
    <property type="entry name" value="DUF4124"/>
    <property type="match status" value="1"/>
</dbReference>
<name>A0ABM8EHV6_9BACT</name>
<feature type="domain" description="DUF4124" evidence="2">
    <location>
        <begin position="12"/>
        <end position="57"/>
    </location>
</feature>
<gene>
    <name evidence="3" type="ORF">GURASL_09440</name>
</gene>
<dbReference type="PANTHER" id="PTHR34386">
    <property type="entry name" value="GLUTAREDOXIN"/>
    <property type="match status" value="1"/>
</dbReference>
<dbReference type="InterPro" id="IPR002109">
    <property type="entry name" value="Glutaredoxin"/>
</dbReference>
<keyword evidence="4" id="KW-1185">Reference proteome</keyword>
<dbReference type="RefSeq" id="WP_282002217.1">
    <property type="nucleotide sequence ID" value="NZ_AP027151.1"/>
</dbReference>
<dbReference type="InterPro" id="IPR025392">
    <property type="entry name" value="DUF4124"/>
</dbReference>
<dbReference type="SUPFAM" id="SSF52833">
    <property type="entry name" value="Thioredoxin-like"/>
    <property type="match status" value="1"/>
</dbReference>
<dbReference type="InterPro" id="IPR036249">
    <property type="entry name" value="Thioredoxin-like_sf"/>
</dbReference>
<sequence length="164" mass="18155">MKRLLLCGIWGMILGLATAGWAEIYRYTDSAGQVHFVDDPAKVPRRYRKQLGTQAPLAEINVVASPPGRAGGATASRPAGRYNGTVELYVTSWCGYCKKMERFLKEQGIPYVAYDVEQDRAAHERFIQLGGSGVPLARVGQRVVNGYNPEAVLRLLDQGENDRR</sequence>
<dbReference type="EMBL" id="AP027151">
    <property type="protein sequence ID" value="BDV42021.1"/>
    <property type="molecule type" value="Genomic_DNA"/>
</dbReference>
<dbReference type="Gene3D" id="3.40.30.10">
    <property type="entry name" value="Glutaredoxin"/>
    <property type="match status" value="1"/>
</dbReference>
<evidence type="ECO:0000259" key="1">
    <source>
        <dbReference type="Pfam" id="PF00462"/>
    </source>
</evidence>
<dbReference type="Proteomes" id="UP001317705">
    <property type="component" value="Chromosome"/>
</dbReference>
<dbReference type="Pfam" id="PF00462">
    <property type="entry name" value="Glutaredoxin"/>
    <property type="match status" value="1"/>
</dbReference>
<evidence type="ECO:0000259" key="2">
    <source>
        <dbReference type="Pfam" id="PF13511"/>
    </source>
</evidence>
<dbReference type="PANTHER" id="PTHR34386:SF1">
    <property type="entry name" value="GLUTAREDOXIN-LIKE PROTEIN NRDH"/>
    <property type="match status" value="1"/>
</dbReference>
<protein>
    <submittedName>
        <fullName evidence="3">NrdH-like redox domain-containing protein</fullName>
    </submittedName>
</protein>
<evidence type="ECO:0000313" key="4">
    <source>
        <dbReference type="Proteomes" id="UP001317705"/>
    </source>
</evidence>